<protein>
    <recommendedName>
        <fullName evidence="9">Kinesin-like protein</fullName>
    </recommendedName>
</protein>
<feature type="compositionally biased region" description="Basic and acidic residues" evidence="11">
    <location>
        <begin position="495"/>
        <end position="504"/>
    </location>
</feature>
<dbReference type="SUPFAM" id="SSF52540">
    <property type="entry name" value="P-loop containing nucleoside triphosphate hydrolases"/>
    <property type="match status" value="1"/>
</dbReference>
<dbReference type="GO" id="GO:0007018">
    <property type="term" value="P:microtubule-based movement"/>
    <property type="evidence" value="ECO:0007669"/>
    <property type="project" value="InterPro"/>
</dbReference>
<evidence type="ECO:0000259" key="12">
    <source>
        <dbReference type="PROSITE" id="PS50067"/>
    </source>
</evidence>
<dbReference type="InterPro" id="IPR027640">
    <property type="entry name" value="Kinesin-like_fam"/>
</dbReference>
<dbReference type="GO" id="GO:0003777">
    <property type="term" value="F:microtubule motor activity"/>
    <property type="evidence" value="ECO:0007669"/>
    <property type="project" value="InterPro"/>
</dbReference>
<dbReference type="Pfam" id="PF00225">
    <property type="entry name" value="Kinesin"/>
    <property type="match status" value="1"/>
</dbReference>
<dbReference type="PANTHER" id="PTHR47968:SF36">
    <property type="entry name" value="KINESIN HEAVY CHAIN ISOFORM X1"/>
    <property type="match status" value="1"/>
</dbReference>
<evidence type="ECO:0000256" key="1">
    <source>
        <dbReference type="ARBA" id="ARBA00004245"/>
    </source>
</evidence>
<dbReference type="PROSITE" id="PS00411">
    <property type="entry name" value="KINESIN_MOTOR_1"/>
    <property type="match status" value="1"/>
</dbReference>
<dbReference type="GO" id="GO:0005874">
    <property type="term" value="C:microtubule"/>
    <property type="evidence" value="ECO:0007669"/>
    <property type="project" value="UniProtKB-KW"/>
</dbReference>
<feature type="region of interest" description="Disordered" evidence="11">
    <location>
        <begin position="478"/>
        <end position="519"/>
    </location>
</feature>
<proteinExistence type="inferred from homology"/>
<sequence>MAQENVNVVARIRPLSNETNDETCIKIDPVSSVITLTTNEKQFHMDKIFEQNAPQEEIFEYIQPIIAAVINGIHGTIFAYGQTGSGKTHTMIGSDENHGIIPRSIEMIFIALNEQSKNRKDNFKFKISCTVLQIYCEKTYDLLNGNEKIEIHSRDILKNAKEVEVKSSNECMKILKCGLEKRKVSGTLMNETSSRSHAILTLTLKTEYFKENKKHERISRLNMVDLAGSENRNHTNNNKTQNFEGANINKSLSTLGQVIREIINPFPNQVISYRSSKLTMILRDSLGGNSKTTVIVNIHSNSKYATETKSTLNFAVNVKNVKNTAILQEFITSKETLTLKAEVQRLGGEIDKLKTELGKEKEINQTVVEKVVQLQRIVDEKDNKINTLENETFELEEDKNKLELELKKANEKQKKCEVEIAEMKQMINGLQNENKQMKEKVQALEIINGQMKNQRDADDNYEQFNIDSDCISGDINCGDENEVPVPTDESVPSGKESDSKEKEMPVPMQASPGSTTNQSNIMNVKNYRLGTEYIHGSWVKHLYIFDSDDKTMCYIYTKGSKNYFVCNKCKQINKGKQTAQTVSATIASNENGEECVKLGEIEHVCQRQKFPQTIIYKPDYKLNKEKYGNKVDWRLHVFDSNDKKLYYNYKLCYGDKTFQCFSCKRKNFFVIAHLTTDENGKECCVLSAQKHQCKIQKL</sequence>
<keyword evidence="2 9" id="KW-0493">Microtubule</keyword>
<dbReference type="GO" id="GO:0005524">
    <property type="term" value="F:ATP binding"/>
    <property type="evidence" value="ECO:0007669"/>
    <property type="project" value="UniProtKB-UniRule"/>
</dbReference>
<feature type="domain" description="Kinesin motor" evidence="12">
    <location>
        <begin position="5"/>
        <end position="321"/>
    </location>
</feature>
<dbReference type="SMART" id="SM00129">
    <property type="entry name" value="KISc"/>
    <property type="match status" value="1"/>
</dbReference>
<evidence type="ECO:0000256" key="6">
    <source>
        <dbReference type="ARBA" id="ARBA00023175"/>
    </source>
</evidence>
<evidence type="ECO:0000256" key="3">
    <source>
        <dbReference type="ARBA" id="ARBA00022741"/>
    </source>
</evidence>
<evidence type="ECO:0000256" key="8">
    <source>
        <dbReference type="PROSITE-ProRule" id="PRU00283"/>
    </source>
</evidence>
<comment type="subcellular location">
    <subcellularLocation>
        <location evidence="1">Cytoplasm</location>
        <location evidence="1">Cytoskeleton</location>
    </subcellularLocation>
</comment>
<evidence type="ECO:0000256" key="5">
    <source>
        <dbReference type="ARBA" id="ARBA00023054"/>
    </source>
</evidence>
<keyword evidence="13" id="KW-1185">Reference proteome</keyword>
<keyword evidence="4 8" id="KW-0067">ATP-binding</keyword>
<evidence type="ECO:0000256" key="10">
    <source>
        <dbReference type="SAM" id="Coils"/>
    </source>
</evidence>
<dbReference type="CDD" id="cd00106">
    <property type="entry name" value="KISc"/>
    <property type="match status" value="1"/>
</dbReference>
<dbReference type="InterPro" id="IPR027417">
    <property type="entry name" value="P-loop_NTPase"/>
</dbReference>
<dbReference type="PRINTS" id="PR00380">
    <property type="entry name" value="KINESINHEAVY"/>
</dbReference>
<organism evidence="13 14">
    <name type="scientific">Panagrolaimus davidi</name>
    <dbReference type="NCBI Taxonomy" id="227884"/>
    <lineage>
        <taxon>Eukaryota</taxon>
        <taxon>Metazoa</taxon>
        <taxon>Ecdysozoa</taxon>
        <taxon>Nematoda</taxon>
        <taxon>Chromadorea</taxon>
        <taxon>Rhabditida</taxon>
        <taxon>Tylenchina</taxon>
        <taxon>Panagrolaimomorpha</taxon>
        <taxon>Panagrolaimoidea</taxon>
        <taxon>Panagrolaimidae</taxon>
        <taxon>Panagrolaimus</taxon>
    </lineage>
</organism>
<evidence type="ECO:0000256" key="9">
    <source>
        <dbReference type="RuleBase" id="RU000394"/>
    </source>
</evidence>
<dbReference type="InterPro" id="IPR001752">
    <property type="entry name" value="Kinesin_motor_dom"/>
</dbReference>
<evidence type="ECO:0000256" key="4">
    <source>
        <dbReference type="ARBA" id="ARBA00022840"/>
    </source>
</evidence>
<dbReference type="GO" id="GO:0008017">
    <property type="term" value="F:microtubule binding"/>
    <property type="evidence" value="ECO:0007669"/>
    <property type="project" value="InterPro"/>
</dbReference>
<dbReference type="Proteomes" id="UP000887578">
    <property type="component" value="Unplaced"/>
</dbReference>
<dbReference type="InterPro" id="IPR019821">
    <property type="entry name" value="Kinesin_motor_CS"/>
</dbReference>
<keyword evidence="6 8" id="KW-0505">Motor protein</keyword>
<feature type="binding site" evidence="8">
    <location>
        <begin position="81"/>
        <end position="88"/>
    </location>
    <ligand>
        <name>ATP</name>
        <dbReference type="ChEBI" id="CHEBI:30616"/>
    </ligand>
</feature>
<evidence type="ECO:0000313" key="13">
    <source>
        <dbReference type="Proteomes" id="UP000887578"/>
    </source>
</evidence>
<dbReference type="PROSITE" id="PS50067">
    <property type="entry name" value="KINESIN_MOTOR_2"/>
    <property type="match status" value="1"/>
</dbReference>
<dbReference type="AlphaFoldDB" id="A0A914QP04"/>
<keyword evidence="3 8" id="KW-0547">Nucleotide-binding</keyword>
<dbReference type="WBParaSite" id="PDA_v2.g553.t1">
    <property type="protein sequence ID" value="PDA_v2.g553.t1"/>
    <property type="gene ID" value="PDA_v2.g553"/>
</dbReference>
<evidence type="ECO:0000256" key="11">
    <source>
        <dbReference type="SAM" id="MobiDB-lite"/>
    </source>
</evidence>
<accession>A0A914QP04</accession>
<evidence type="ECO:0000256" key="2">
    <source>
        <dbReference type="ARBA" id="ARBA00022701"/>
    </source>
</evidence>
<evidence type="ECO:0000313" key="14">
    <source>
        <dbReference type="WBParaSite" id="PDA_v2.g553.t1"/>
    </source>
</evidence>
<feature type="coiled-coil region" evidence="10">
    <location>
        <begin position="371"/>
        <end position="454"/>
    </location>
</feature>
<evidence type="ECO:0000256" key="7">
    <source>
        <dbReference type="ARBA" id="ARBA00023212"/>
    </source>
</evidence>
<keyword evidence="7" id="KW-0963">Cytoplasm</keyword>
<dbReference type="InterPro" id="IPR036961">
    <property type="entry name" value="Kinesin_motor_dom_sf"/>
</dbReference>
<name>A0A914QP04_9BILA</name>
<keyword evidence="7" id="KW-0206">Cytoskeleton</keyword>
<reference evidence="14" key="1">
    <citation type="submission" date="2022-11" db="UniProtKB">
        <authorList>
            <consortium name="WormBaseParasite"/>
        </authorList>
    </citation>
    <scope>IDENTIFICATION</scope>
</reference>
<dbReference type="Gene3D" id="3.40.850.10">
    <property type="entry name" value="Kinesin motor domain"/>
    <property type="match status" value="1"/>
</dbReference>
<comment type="similarity">
    <text evidence="8 9">Belongs to the TRAFAC class myosin-kinesin ATPase superfamily. Kinesin family.</text>
</comment>
<keyword evidence="5 10" id="KW-0175">Coiled coil</keyword>
<dbReference type="PANTHER" id="PTHR47968">
    <property type="entry name" value="CENTROMERE PROTEIN E"/>
    <property type="match status" value="1"/>
</dbReference>